<evidence type="ECO:0000313" key="2">
    <source>
        <dbReference type="Proteomes" id="UP000225277"/>
    </source>
</evidence>
<dbReference type="AlphaFoldDB" id="A0A2D3VAE1"/>
<dbReference type="EMBL" id="FJUY01000004">
    <property type="protein sequence ID" value="CZT17393.1"/>
    <property type="molecule type" value="Genomic_DNA"/>
</dbReference>
<dbReference type="OrthoDB" id="3649107at2759"/>
<protein>
    <submittedName>
        <fullName evidence="1">Uncharacterized protein</fullName>
    </submittedName>
</protein>
<organism evidence="1 2">
    <name type="scientific">Ramularia collo-cygni</name>
    <dbReference type="NCBI Taxonomy" id="112498"/>
    <lineage>
        <taxon>Eukaryota</taxon>
        <taxon>Fungi</taxon>
        <taxon>Dikarya</taxon>
        <taxon>Ascomycota</taxon>
        <taxon>Pezizomycotina</taxon>
        <taxon>Dothideomycetes</taxon>
        <taxon>Dothideomycetidae</taxon>
        <taxon>Mycosphaerellales</taxon>
        <taxon>Mycosphaerellaceae</taxon>
        <taxon>Ramularia</taxon>
    </lineage>
</organism>
<reference evidence="1 2" key="1">
    <citation type="submission" date="2016-03" db="EMBL/GenBank/DDBJ databases">
        <authorList>
            <person name="Ploux O."/>
        </authorList>
    </citation>
    <scope>NUCLEOTIDE SEQUENCE [LARGE SCALE GENOMIC DNA]</scope>
    <source>
        <strain evidence="1 2">URUG2</strain>
    </source>
</reference>
<dbReference type="STRING" id="112498.A0A2D3VAE1"/>
<dbReference type="RefSeq" id="XP_023624286.1">
    <property type="nucleotide sequence ID" value="XM_023768518.1"/>
</dbReference>
<proteinExistence type="predicted"/>
<gene>
    <name evidence="1" type="ORF">RCC_03227</name>
</gene>
<name>A0A2D3VAE1_9PEZI</name>
<evidence type="ECO:0000313" key="1">
    <source>
        <dbReference type="EMBL" id="CZT17393.1"/>
    </source>
</evidence>
<dbReference type="Proteomes" id="UP000225277">
    <property type="component" value="Unassembled WGS sequence"/>
</dbReference>
<keyword evidence="2" id="KW-1185">Reference proteome</keyword>
<sequence>MGFWGYGLFENDRDLDIFVDLAEECGLTTLEKDEQAKAAHNKLKKDVETETEGSAAQMQTHDGDIMYSLFAAYCSDIKTVRDFLNEGALDKLVEIHKNDTNTLMLVGVCAMSLGCTTSDVFLETLRQQFPHCGTRGRARNQIGRALFGPGGFENGKAYDFQSRGLLQTAGEVMDGAELGMEENMW</sequence>
<accession>A0A2D3VAE1</accession>
<dbReference type="GeneID" id="35598434"/>